<gene>
    <name evidence="1" type="ORF">EYH50_04345</name>
</gene>
<sequence length="318" mass="35167">MLPLPRDSTALTPATLSSIEADSTGKAEHVVEHIGSPTTIYVAFAGSSYAQASAQLFHWILRQLTEKTIYMGPVEAFLYHTLAYHDESSFILLFAEPGSENIIARTADAAHITGTRLLVVTQPLPDIIAERVGRENLVEIASPRPSIHYVLVAAKSAAKLAERFSSIRVRVKRLVNELSSVTSIYESLIERYNDIVPIIAEILAKKERADLYASTTMLPPAYILAGYTDNARVYPISSLPVHVTSKQLHRNVITLLTDIEADILKEVKFKVSMYMPGNNRIVELILHTDPLTAPIYGSLVIEHALDRARQASTTPRIK</sequence>
<dbReference type="AlphaFoldDB" id="A0A832ZV25"/>
<accession>A0A832ZV25</accession>
<proteinExistence type="predicted"/>
<evidence type="ECO:0000313" key="2">
    <source>
        <dbReference type="Proteomes" id="UP000600071"/>
    </source>
</evidence>
<dbReference type="Proteomes" id="UP000600071">
    <property type="component" value="Unassembled WGS sequence"/>
</dbReference>
<protein>
    <recommendedName>
        <fullName evidence="3">SIS domain-containing protein</fullName>
    </recommendedName>
</protein>
<dbReference type="EMBL" id="DQVR01000094">
    <property type="protein sequence ID" value="HIQ24260.1"/>
    <property type="molecule type" value="Genomic_DNA"/>
</dbReference>
<organism evidence="1 2">
    <name type="scientific">Pyrodictium delaneyi</name>
    <dbReference type="NCBI Taxonomy" id="1273541"/>
    <lineage>
        <taxon>Archaea</taxon>
        <taxon>Thermoproteota</taxon>
        <taxon>Thermoprotei</taxon>
        <taxon>Desulfurococcales</taxon>
        <taxon>Pyrodictiaceae</taxon>
        <taxon>Pyrodictium</taxon>
    </lineage>
</organism>
<comment type="caution">
    <text evidence="1">The sequence shown here is derived from an EMBL/GenBank/DDBJ whole genome shotgun (WGS) entry which is preliminary data.</text>
</comment>
<reference evidence="1" key="1">
    <citation type="journal article" date="2020" name="ISME J.">
        <title>Gammaproteobacteria mediating utilization of methyl-, sulfur- and petroleum organic compounds in deep ocean hydrothermal plumes.</title>
        <authorList>
            <person name="Zhou Z."/>
            <person name="Liu Y."/>
            <person name="Pan J."/>
            <person name="Cron B.R."/>
            <person name="Toner B.M."/>
            <person name="Anantharaman K."/>
            <person name="Breier J.A."/>
            <person name="Dick G.J."/>
            <person name="Li M."/>
        </authorList>
    </citation>
    <scope>NUCLEOTIDE SEQUENCE</scope>
    <source>
        <strain evidence="1">SZUA-1523</strain>
    </source>
</reference>
<name>A0A832ZV25_9CREN</name>
<evidence type="ECO:0008006" key="3">
    <source>
        <dbReference type="Google" id="ProtNLM"/>
    </source>
</evidence>
<evidence type="ECO:0000313" key="1">
    <source>
        <dbReference type="EMBL" id="HIQ24260.1"/>
    </source>
</evidence>